<proteinExistence type="predicted"/>
<keyword evidence="2" id="KW-1185">Reference proteome</keyword>
<gene>
    <name evidence="1" type="ORF">Cob_v002659</name>
</gene>
<dbReference type="EMBL" id="AMCV02000005">
    <property type="protein sequence ID" value="TDZ23806.1"/>
    <property type="molecule type" value="Genomic_DNA"/>
</dbReference>
<name>A0A484G0J5_COLOR</name>
<evidence type="ECO:0000313" key="2">
    <source>
        <dbReference type="Proteomes" id="UP000014480"/>
    </source>
</evidence>
<comment type="caution">
    <text evidence="1">The sequence shown here is derived from an EMBL/GenBank/DDBJ whole genome shotgun (WGS) entry which is preliminary data.</text>
</comment>
<dbReference type="AlphaFoldDB" id="A0A484G0J5"/>
<reference evidence="2" key="2">
    <citation type="journal article" date="2019" name="Mol. Plant Microbe Interact.">
        <title>Genome sequence resources for four phytopathogenic fungi from the Colletotrichum orbiculare species complex.</title>
        <authorList>
            <person name="Gan P."/>
            <person name="Tsushima A."/>
            <person name="Narusaka M."/>
            <person name="Narusaka Y."/>
            <person name="Takano Y."/>
            <person name="Kubo Y."/>
            <person name="Shirasu K."/>
        </authorList>
    </citation>
    <scope>GENOME REANNOTATION</scope>
    <source>
        <strain evidence="2">104-T / ATCC 96160 / CBS 514.97 / LARS 414 / MAFF 240422</strain>
    </source>
</reference>
<dbReference type="Proteomes" id="UP000014480">
    <property type="component" value="Unassembled WGS sequence"/>
</dbReference>
<accession>A0A484G0J5</accession>
<evidence type="ECO:0000313" key="1">
    <source>
        <dbReference type="EMBL" id="TDZ23806.1"/>
    </source>
</evidence>
<protein>
    <submittedName>
        <fullName evidence="1">Uncharacterized protein</fullName>
    </submittedName>
</protein>
<reference evidence="2" key="1">
    <citation type="journal article" date="2013" name="New Phytol.">
        <title>Comparative genomic and transcriptomic analyses reveal the hemibiotrophic stage shift of Colletotrichum fungi.</title>
        <authorList>
            <person name="Gan P."/>
            <person name="Ikeda K."/>
            <person name="Irieda H."/>
            <person name="Narusaka M."/>
            <person name="O'Connell R.J."/>
            <person name="Narusaka Y."/>
            <person name="Takano Y."/>
            <person name="Kubo Y."/>
            <person name="Shirasu K."/>
        </authorList>
    </citation>
    <scope>NUCLEOTIDE SEQUENCE [LARGE SCALE GENOMIC DNA]</scope>
    <source>
        <strain evidence="2">104-T / ATCC 96160 / CBS 514.97 / LARS 414 / MAFF 240422</strain>
    </source>
</reference>
<organism evidence="1 2">
    <name type="scientific">Colletotrichum orbiculare (strain 104-T / ATCC 96160 / CBS 514.97 / LARS 414 / MAFF 240422)</name>
    <name type="common">Cucumber anthracnose fungus</name>
    <name type="synonym">Colletotrichum lagenarium</name>
    <dbReference type="NCBI Taxonomy" id="1213857"/>
    <lineage>
        <taxon>Eukaryota</taxon>
        <taxon>Fungi</taxon>
        <taxon>Dikarya</taxon>
        <taxon>Ascomycota</taxon>
        <taxon>Pezizomycotina</taxon>
        <taxon>Sordariomycetes</taxon>
        <taxon>Hypocreomycetidae</taxon>
        <taxon>Glomerellales</taxon>
        <taxon>Glomerellaceae</taxon>
        <taxon>Colletotrichum</taxon>
        <taxon>Colletotrichum orbiculare species complex</taxon>
    </lineage>
</organism>
<sequence>MGLARFGAATVEIPKTIAAGMHHTAFEVVDKSYDKSFDPPPTHKSKHCAEDFYYWRKKISPAPRISNCCGRNPCQYHVYLYFAMPPYFLNNSEGIIMERAYPNMTESATMQF</sequence>